<reference evidence="3" key="1">
    <citation type="submission" date="2024-02" db="UniProtKB">
        <authorList>
            <consortium name="WormBaseParasite"/>
        </authorList>
    </citation>
    <scope>IDENTIFICATION</scope>
</reference>
<dbReference type="Gene3D" id="2.40.70.10">
    <property type="entry name" value="Acid Proteases"/>
    <property type="match status" value="1"/>
</dbReference>
<dbReference type="PROSITE" id="PS51767">
    <property type="entry name" value="PEPTIDASE_A1"/>
    <property type="match status" value="1"/>
</dbReference>
<evidence type="ECO:0000259" key="1">
    <source>
        <dbReference type="PROSITE" id="PS51767"/>
    </source>
</evidence>
<evidence type="ECO:0000313" key="3">
    <source>
        <dbReference type="WBParaSite" id="MBELARI_LOCUS3293"/>
    </source>
</evidence>
<dbReference type="AlphaFoldDB" id="A0AAF3J8M9"/>
<dbReference type="Pfam" id="PF00026">
    <property type="entry name" value="Asp"/>
    <property type="match status" value="1"/>
</dbReference>
<evidence type="ECO:0000313" key="2">
    <source>
        <dbReference type="Proteomes" id="UP000887575"/>
    </source>
</evidence>
<dbReference type="WBParaSite" id="MBELARI_LOCUS3293">
    <property type="protein sequence ID" value="MBELARI_LOCUS3293"/>
    <property type="gene ID" value="MBELARI_LOCUS3293"/>
</dbReference>
<feature type="domain" description="Peptidase A1" evidence="1">
    <location>
        <begin position="52"/>
        <end position="80"/>
    </location>
</feature>
<proteinExistence type="predicted"/>
<accession>A0AAF3J8M9</accession>
<protein>
    <recommendedName>
        <fullName evidence="1">Peptidase A1 domain-containing protein</fullName>
    </recommendedName>
</protein>
<dbReference type="InterPro" id="IPR033121">
    <property type="entry name" value="PEPTIDASE_A1"/>
</dbReference>
<name>A0AAF3J8M9_9BILA</name>
<sequence length="80" mass="8714">MRATFGDEAIDRLLPAAEASRSSSFYDIRHSKTPTEPEITEEAKQKIAQIVYIGQLSIGTPGQRFNMILDTGIGCIGWGG</sequence>
<dbReference type="SUPFAM" id="SSF50630">
    <property type="entry name" value="Acid proteases"/>
    <property type="match status" value="1"/>
</dbReference>
<keyword evidence="2" id="KW-1185">Reference proteome</keyword>
<dbReference type="InterPro" id="IPR021109">
    <property type="entry name" value="Peptidase_aspartic_dom_sf"/>
</dbReference>
<dbReference type="Proteomes" id="UP000887575">
    <property type="component" value="Unassembled WGS sequence"/>
</dbReference>
<organism evidence="2 3">
    <name type="scientific">Mesorhabditis belari</name>
    <dbReference type="NCBI Taxonomy" id="2138241"/>
    <lineage>
        <taxon>Eukaryota</taxon>
        <taxon>Metazoa</taxon>
        <taxon>Ecdysozoa</taxon>
        <taxon>Nematoda</taxon>
        <taxon>Chromadorea</taxon>
        <taxon>Rhabditida</taxon>
        <taxon>Rhabditina</taxon>
        <taxon>Rhabditomorpha</taxon>
        <taxon>Rhabditoidea</taxon>
        <taxon>Rhabditidae</taxon>
        <taxon>Mesorhabditinae</taxon>
        <taxon>Mesorhabditis</taxon>
    </lineage>
</organism>